<evidence type="ECO:0000256" key="2">
    <source>
        <dbReference type="SAM" id="MobiDB-lite"/>
    </source>
</evidence>
<dbReference type="PANTHER" id="PTHR47431">
    <property type="entry name" value="ZN(II)2CYS6 TRANSCRIPTION FACTOR (EUROFUNG)-RELATED"/>
    <property type="match status" value="1"/>
</dbReference>
<evidence type="ECO:0000313" key="4">
    <source>
        <dbReference type="EMBL" id="KAH7273533.1"/>
    </source>
</evidence>
<keyword evidence="1" id="KW-0539">Nucleus</keyword>
<dbReference type="InterPro" id="IPR007219">
    <property type="entry name" value="XnlR_reg_dom"/>
</dbReference>
<gene>
    <name evidence="4" type="ORF">B0J15DRAFT_507846</name>
</gene>
<sequence>MANNWHDQQTGLSMSRLSQLSEMAYASPPQPGNVELRPAVFDRFSPQPLTENPNPSHTTTRPANSLRLDPSRFSCEPVRKCVYAESRRGIRDPNKRRKMKEKAMKADRDEASDSTPSPNFLGFDIPSHVIQRLPAGWTRREAQNPRAVKDLFDLYYTNFHPTHSWLPPKKTLSRLIETIPDDFKFTMTMILYVGSKYADNVDSTSLRNDAYEMASGELPETVWSVQALLSMCIAAFGEQHDDYCSLWFDRTRDLALRLGLQHKSFADAEDDPILAESYRRTYWALYTQGSLRTVREHLGHWQLYHTEATTELPCEEWEYESGEIPIPVTLEDYDKRGPSRQYSSWAYFVDLTRICGSCVVPLLNVGEVAFSEAMDNANLRVESWILQMPQWKKDLVDTDGKIYSKTIGQELTVDGLQLGVAYGLQIRMQLHYKGVKPQDGVREVANKGFSVLSSSPSPPASVTMGSSARLPGSAAVQASLHLVSLFNLHLPPEKLSPSCILGLERAALPLFDALLYGQGQPVYKVKISLLVSVLRNAGKFWPRSKAVSEEIEEAMRGAADIIEAAEQLQEMQTTPDMLDSPSMDQEDPPSEFAPPVFTTMDQMDAWAQEQPQATNVEATTEEPTLEMHGAPLSGPGEMTLGMETAPLPMMEKMTLGTEVTSFPETDEATLGTEATPFPKAEEVTMGMDAIPVAPFPPAEAGPSDLETHSEMPMSYVKPEDQWF</sequence>
<reference evidence="4" key="1">
    <citation type="journal article" date="2021" name="Nat. Commun.">
        <title>Genetic determinants of endophytism in the Arabidopsis root mycobiome.</title>
        <authorList>
            <person name="Mesny F."/>
            <person name="Miyauchi S."/>
            <person name="Thiergart T."/>
            <person name="Pickel B."/>
            <person name="Atanasova L."/>
            <person name="Karlsson M."/>
            <person name="Huettel B."/>
            <person name="Barry K.W."/>
            <person name="Haridas S."/>
            <person name="Chen C."/>
            <person name="Bauer D."/>
            <person name="Andreopoulos W."/>
            <person name="Pangilinan J."/>
            <person name="LaButti K."/>
            <person name="Riley R."/>
            <person name="Lipzen A."/>
            <person name="Clum A."/>
            <person name="Drula E."/>
            <person name="Henrissat B."/>
            <person name="Kohler A."/>
            <person name="Grigoriev I.V."/>
            <person name="Martin F.M."/>
            <person name="Hacquard S."/>
        </authorList>
    </citation>
    <scope>NUCLEOTIDE SEQUENCE</scope>
    <source>
        <strain evidence="4">FSSC 5 MPI-SDFR-AT-0091</strain>
    </source>
</reference>
<dbReference type="Pfam" id="PF04082">
    <property type="entry name" value="Fungal_trans"/>
    <property type="match status" value="1"/>
</dbReference>
<protein>
    <recommendedName>
        <fullName evidence="3">Xylanolytic transcriptional activator regulatory domain-containing protein</fullName>
    </recommendedName>
</protein>
<accession>A0A9P9RCJ4</accession>
<evidence type="ECO:0000313" key="5">
    <source>
        <dbReference type="Proteomes" id="UP000736672"/>
    </source>
</evidence>
<comment type="caution">
    <text evidence="4">The sequence shown here is derived from an EMBL/GenBank/DDBJ whole genome shotgun (WGS) entry which is preliminary data.</text>
</comment>
<dbReference type="Proteomes" id="UP000736672">
    <property type="component" value="Unassembled WGS sequence"/>
</dbReference>
<name>A0A9P9RCJ4_FUSSL</name>
<dbReference type="GO" id="GO:0003677">
    <property type="term" value="F:DNA binding"/>
    <property type="evidence" value="ECO:0007669"/>
    <property type="project" value="InterPro"/>
</dbReference>
<feature type="region of interest" description="Disordered" evidence="2">
    <location>
        <begin position="698"/>
        <end position="723"/>
    </location>
</feature>
<feature type="compositionally biased region" description="Polar residues" evidence="2">
    <location>
        <begin position="47"/>
        <end position="63"/>
    </location>
</feature>
<keyword evidence="5" id="KW-1185">Reference proteome</keyword>
<dbReference type="OrthoDB" id="10067394at2759"/>
<evidence type="ECO:0000256" key="1">
    <source>
        <dbReference type="ARBA" id="ARBA00023242"/>
    </source>
</evidence>
<evidence type="ECO:0000259" key="3">
    <source>
        <dbReference type="Pfam" id="PF04082"/>
    </source>
</evidence>
<proteinExistence type="predicted"/>
<dbReference type="GO" id="GO:0008270">
    <property type="term" value="F:zinc ion binding"/>
    <property type="evidence" value="ECO:0007669"/>
    <property type="project" value="InterPro"/>
</dbReference>
<feature type="region of interest" description="Disordered" evidence="2">
    <location>
        <begin position="92"/>
        <end position="118"/>
    </location>
</feature>
<feature type="compositionally biased region" description="Basic and acidic residues" evidence="2">
    <location>
        <begin position="101"/>
        <end position="111"/>
    </location>
</feature>
<dbReference type="PANTHER" id="PTHR47431:SF1">
    <property type="entry name" value="ZN(II)2CYS6 TRANSCRIPTION FACTOR (EUROFUNG)"/>
    <property type="match status" value="1"/>
</dbReference>
<dbReference type="CDD" id="cd12148">
    <property type="entry name" value="fungal_TF_MHR"/>
    <property type="match status" value="1"/>
</dbReference>
<organism evidence="4 5">
    <name type="scientific">Fusarium solani</name>
    <name type="common">Filamentous fungus</name>
    <dbReference type="NCBI Taxonomy" id="169388"/>
    <lineage>
        <taxon>Eukaryota</taxon>
        <taxon>Fungi</taxon>
        <taxon>Dikarya</taxon>
        <taxon>Ascomycota</taxon>
        <taxon>Pezizomycotina</taxon>
        <taxon>Sordariomycetes</taxon>
        <taxon>Hypocreomycetidae</taxon>
        <taxon>Hypocreales</taxon>
        <taxon>Nectriaceae</taxon>
        <taxon>Fusarium</taxon>
        <taxon>Fusarium solani species complex</taxon>
    </lineage>
</organism>
<feature type="region of interest" description="Disordered" evidence="2">
    <location>
        <begin position="22"/>
        <end position="70"/>
    </location>
</feature>
<dbReference type="GO" id="GO:0006351">
    <property type="term" value="P:DNA-templated transcription"/>
    <property type="evidence" value="ECO:0007669"/>
    <property type="project" value="InterPro"/>
</dbReference>
<feature type="domain" description="Xylanolytic transcriptional activator regulatory" evidence="3">
    <location>
        <begin position="196"/>
        <end position="366"/>
    </location>
</feature>
<dbReference type="AlphaFoldDB" id="A0A9P9RCJ4"/>
<dbReference type="EMBL" id="JAGTJS010000002">
    <property type="protein sequence ID" value="KAH7273533.1"/>
    <property type="molecule type" value="Genomic_DNA"/>
</dbReference>